<protein>
    <submittedName>
        <fullName evidence="1">Glutathione S-transferase family protein</fullName>
    </submittedName>
</protein>
<proteinExistence type="predicted"/>
<sequence>MITLYGHPISGNSHRVANFLNILGVEYSDKVVDLSKGEHKAPEYLAKNPLGQVPTFTHDDVTLRDSTAILIYLARTFDTSNSWYPQEALVQAQIQQWLSVAVHEIMNGPFVLRAIQLFGMPADEAAAREKTEKLFNDLFEPHLSSNNWLVGEHATIADIACYSYIARVNEGNFSLDAYPSIQKWLRAVEAIDGFKAMMHAN</sequence>
<dbReference type="Proteomes" id="UP001374952">
    <property type="component" value="Unassembled WGS sequence"/>
</dbReference>
<comment type="caution">
    <text evidence="1">The sequence shown here is derived from an EMBL/GenBank/DDBJ whole genome shotgun (WGS) entry which is preliminary data.</text>
</comment>
<dbReference type="EMBL" id="JBAKAX010000001">
    <property type="protein sequence ID" value="MEL0602955.1"/>
    <property type="molecule type" value="Genomic_DNA"/>
</dbReference>
<organism evidence="1 2">
    <name type="scientific">Pseudoalteromonas undina</name>
    <dbReference type="NCBI Taxonomy" id="43660"/>
    <lineage>
        <taxon>Bacteria</taxon>
        <taxon>Pseudomonadati</taxon>
        <taxon>Pseudomonadota</taxon>
        <taxon>Gammaproteobacteria</taxon>
        <taxon>Alteromonadales</taxon>
        <taxon>Pseudoalteromonadaceae</taxon>
        <taxon>Pseudoalteromonas</taxon>
    </lineage>
</organism>
<reference evidence="1" key="1">
    <citation type="submission" date="2024-02" db="EMBL/GenBank/DDBJ databases">
        <title>Bacteria isolated from the canopy kelp, Nereocystis luetkeana.</title>
        <authorList>
            <person name="Pfister C.A."/>
            <person name="Younker I.T."/>
            <person name="Light S.H."/>
        </authorList>
    </citation>
    <scope>NUCLEOTIDE SEQUENCE</scope>
    <source>
        <strain evidence="1">TN.2.01</strain>
    </source>
</reference>
<keyword evidence="2" id="KW-1185">Reference proteome</keyword>
<name>A0ACC6QZT3_9GAMM</name>
<evidence type="ECO:0000313" key="1">
    <source>
        <dbReference type="EMBL" id="MEL0602955.1"/>
    </source>
</evidence>
<accession>A0ACC6QZT3</accession>
<evidence type="ECO:0000313" key="2">
    <source>
        <dbReference type="Proteomes" id="UP001374952"/>
    </source>
</evidence>
<gene>
    <name evidence="1" type="ORF">V6250_02180</name>
</gene>